<proteinExistence type="predicted"/>
<dbReference type="EMBL" id="SJLI01000447">
    <property type="protein sequence ID" value="TYK89105.1"/>
    <property type="molecule type" value="Genomic_DNA"/>
</dbReference>
<gene>
    <name evidence="1" type="ORF">E0F67_11520</name>
</gene>
<keyword evidence="1" id="KW-0436">Ligase</keyword>
<feature type="non-terminal residue" evidence="1">
    <location>
        <position position="1"/>
    </location>
</feature>
<dbReference type="AlphaFoldDB" id="A0A5S4T5G6"/>
<reference evidence="1 2" key="1">
    <citation type="submission" date="2019-02" db="EMBL/GenBank/DDBJ databases">
        <title>Novel genomic isolates of S. pyogenes and S. dysgalactiae subsp. equisimilis associated to necrotising fasciitis (NSTI).</title>
        <authorList>
            <person name="Barrantes I."/>
        </authorList>
    </citation>
    <scope>NUCLEOTIDE SEQUENCE [LARGE SCALE GENOMIC DNA]</scope>
    <source>
        <strain evidence="1 2">SPY5003</strain>
    </source>
</reference>
<name>A0A5S4T5G6_STRPY</name>
<protein>
    <submittedName>
        <fullName evidence="1">5-formyltetrahydrofolate cyclo-ligase</fullName>
    </submittedName>
</protein>
<organism evidence="1 2">
    <name type="scientific">Streptococcus pyogenes</name>
    <dbReference type="NCBI Taxonomy" id="1314"/>
    <lineage>
        <taxon>Bacteria</taxon>
        <taxon>Bacillati</taxon>
        <taxon>Bacillota</taxon>
        <taxon>Bacilli</taxon>
        <taxon>Lactobacillales</taxon>
        <taxon>Streptococcaceae</taxon>
        <taxon>Streptococcus</taxon>
    </lineage>
</organism>
<evidence type="ECO:0000313" key="2">
    <source>
        <dbReference type="Proteomes" id="UP000325300"/>
    </source>
</evidence>
<sequence>FSTIYDCQMKAFVPESHDIAVQEVYRR</sequence>
<dbReference type="GO" id="GO:0016874">
    <property type="term" value="F:ligase activity"/>
    <property type="evidence" value="ECO:0007669"/>
    <property type="project" value="UniProtKB-KW"/>
</dbReference>
<comment type="caution">
    <text evidence="1">The sequence shown here is derived from an EMBL/GenBank/DDBJ whole genome shotgun (WGS) entry which is preliminary data.</text>
</comment>
<dbReference type="Proteomes" id="UP000325300">
    <property type="component" value="Unassembled WGS sequence"/>
</dbReference>
<evidence type="ECO:0000313" key="1">
    <source>
        <dbReference type="EMBL" id="TYK89105.1"/>
    </source>
</evidence>
<accession>A0A5S4T5G6</accession>